<organism evidence="2 3">
    <name type="scientific">Mycolicibacterium tusciae</name>
    <dbReference type="NCBI Taxonomy" id="75922"/>
    <lineage>
        <taxon>Bacteria</taxon>
        <taxon>Bacillati</taxon>
        <taxon>Actinomycetota</taxon>
        <taxon>Actinomycetes</taxon>
        <taxon>Mycobacteriales</taxon>
        <taxon>Mycobacteriaceae</taxon>
        <taxon>Mycolicibacterium</taxon>
    </lineage>
</organism>
<dbReference type="Proteomes" id="UP000192411">
    <property type="component" value="Unassembled WGS sequence"/>
</dbReference>
<keyword evidence="2" id="KW-0378">Hydrolase</keyword>
<sequence length="228" mass="24875">MPTFALIPGAGGSAWFWHRITPLLAATGATVIPIELPAGDDAANLNTYADVVVESVASAPRPLVLVGQSMGGFTAPIAATRVPTARIVLVNPMVPTAGESGGQWWENTGQRAARIEYFQRIGLPREDFDEVEDFFHDVPEPVREEAFSQPEPQQSDTPFGEPWPLDGWPDVDTRVIAGSDDRLFPLEFQRRVVRERLGLEVVAMPGGHLMALSRPQELADLLIELADV</sequence>
<gene>
    <name evidence="2" type="ORF">BST47_24125</name>
</gene>
<dbReference type="SUPFAM" id="SSF53474">
    <property type="entry name" value="alpha/beta-Hydrolases"/>
    <property type="match status" value="1"/>
</dbReference>
<dbReference type="PANTHER" id="PTHR37017:SF11">
    <property type="entry name" value="ESTERASE_LIPASE_THIOESTERASE DOMAIN-CONTAINING PROTEIN"/>
    <property type="match status" value="1"/>
</dbReference>
<proteinExistence type="predicted"/>
<evidence type="ECO:0000259" key="1">
    <source>
        <dbReference type="Pfam" id="PF12697"/>
    </source>
</evidence>
<dbReference type="InterPro" id="IPR000073">
    <property type="entry name" value="AB_hydrolase_1"/>
</dbReference>
<dbReference type="EMBL" id="MVIM01000016">
    <property type="protein sequence ID" value="ORB62420.1"/>
    <property type="molecule type" value="Genomic_DNA"/>
</dbReference>
<dbReference type="PANTHER" id="PTHR37017">
    <property type="entry name" value="AB HYDROLASE-1 DOMAIN-CONTAINING PROTEIN-RELATED"/>
    <property type="match status" value="1"/>
</dbReference>
<dbReference type="Gene3D" id="3.40.50.1820">
    <property type="entry name" value="alpha/beta hydrolase"/>
    <property type="match status" value="1"/>
</dbReference>
<dbReference type="RefSeq" id="WP_083128193.1">
    <property type="nucleotide sequence ID" value="NZ_MVIM01000016.1"/>
</dbReference>
<comment type="caution">
    <text evidence="2">The sequence shown here is derived from an EMBL/GenBank/DDBJ whole genome shotgun (WGS) entry which is preliminary data.</text>
</comment>
<name>A0A1X0JIE8_9MYCO</name>
<keyword evidence="3" id="KW-1185">Reference proteome</keyword>
<protein>
    <submittedName>
        <fullName evidence="2">Alpha/beta hydrolase</fullName>
    </submittedName>
</protein>
<dbReference type="InterPro" id="IPR052897">
    <property type="entry name" value="Sec-Metab_Biosynth_Hydrolase"/>
</dbReference>
<evidence type="ECO:0000313" key="2">
    <source>
        <dbReference type="EMBL" id="ORB62420.1"/>
    </source>
</evidence>
<dbReference type="GO" id="GO:0016787">
    <property type="term" value="F:hydrolase activity"/>
    <property type="evidence" value="ECO:0007669"/>
    <property type="project" value="UniProtKB-KW"/>
</dbReference>
<dbReference type="OrthoDB" id="9773549at2"/>
<evidence type="ECO:0000313" key="3">
    <source>
        <dbReference type="Proteomes" id="UP000192411"/>
    </source>
</evidence>
<dbReference type="InterPro" id="IPR029058">
    <property type="entry name" value="AB_hydrolase_fold"/>
</dbReference>
<reference evidence="2 3" key="1">
    <citation type="submission" date="2017-02" db="EMBL/GenBank/DDBJ databases">
        <title>The new phylogeny of genus Mycobacterium.</title>
        <authorList>
            <person name="Tortoli E."/>
            <person name="Trovato A."/>
            <person name="Cirillo D.M."/>
        </authorList>
    </citation>
    <scope>NUCLEOTIDE SEQUENCE [LARGE SCALE GENOMIC DNA]</scope>
    <source>
        <strain evidence="2 3">DSM 44338</strain>
    </source>
</reference>
<dbReference type="AlphaFoldDB" id="A0A1X0JIE8"/>
<feature type="domain" description="AB hydrolase-1" evidence="1">
    <location>
        <begin position="6"/>
        <end position="220"/>
    </location>
</feature>
<accession>A0A1X0JIE8</accession>
<dbReference type="STRING" id="75922.BST47_24125"/>
<dbReference type="Pfam" id="PF12697">
    <property type="entry name" value="Abhydrolase_6"/>
    <property type="match status" value="1"/>
</dbReference>